<protein>
    <submittedName>
        <fullName evidence="2">Uncharacterized protein</fullName>
    </submittedName>
</protein>
<sequence>MRRTCAIYRVPCLARHSTRDGADALSDDICTPLSTGNVRIVYVSRAGESITRDLVTVRCGFALTIPGPTGPAAGSAGSNGPGGLDVTHRGRTTRIGKPKGRDPLTPVSLL</sequence>
<evidence type="ECO:0000256" key="1">
    <source>
        <dbReference type="SAM" id="MobiDB-lite"/>
    </source>
</evidence>
<name>A0A426YES4_ENSVE</name>
<comment type="caution">
    <text evidence="2">The sequence shown here is derived from an EMBL/GenBank/DDBJ whole genome shotgun (WGS) entry which is preliminary data.</text>
</comment>
<reference evidence="2 3" key="1">
    <citation type="journal article" date="2014" name="Agronomy (Basel)">
        <title>A Draft Genome Sequence for Ensete ventricosum, the Drought-Tolerant Tree Against Hunger.</title>
        <authorList>
            <person name="Harrison J."/>
            <person name="Moore K.A."/>
            <person name="Paszkiewicz K."/>
            <person name="Jones T."/>
            <person name="Grant M."/>
            <person name="Ambacheew D."/>
            <person name="Muzemil S."/>
            <person name="Studholme D.J."/>
        </authorList>
    </citation>
    <scope>NUCLEOTIDE SEQUENCE [LARGE SCALE GENOMIC DNA]</scope>
</reference>
<accession>A0A426YES4</accession>
<dbReference type="EMBL" id="AMZH03012909">
    <property type="protein sequence ID" value="RRT50180.1"/>
    <property type="molecule type" value="Genomic_DNA"/>
</dbReference>
<dbReference type="Proteomes" id="UP000287651">
    <property type="component" value="Unassembled WGS sequence"/>
</dbReference>
<evidence type="ECO:0000313" key="3">
    <source>
        <dbReference type="Proteomes" id="UP000287651"/>
    </source>
</evidence>
<feature type="compositionally biased region" description="Basic residues" evidence="1">
    <location>
        <begin position="89"/>
        <end position="98"/>
    </location>
</feature>
<organism evidence="2 3">
    <name type="scientific">Ensete ventricosum</name>
    <name type="common">Abyssinian banana</name>
    <name type="synonym">Musa ensete</name>
    <dbReference type="NCBI Taxonomy" id="4639"/>
    <lineage>
        <taxon>Eukaryota</taxon>
        <taxon>Viridiplantae</taxon>
        <taxon>Streptophyta</taxon>
        <taxon>Embryophyta</taxon>
        <taxon>Tracheophyta</taxon>
        <taxon>Spermatophyta</taxon>
        <taxon>Magnoliopsida</taxon>
        <taxon>Liliopsida</taxon>
        <taxon>Zingiberales</taxon>
        <taxon>Musaceae</taxon>
        <taxon>Ensete</taxon>
    </lineage>
</organism>
<gene>
    <name evidence="2" type="ORF">B296_00022746</name>
</gene>
<feature type="region of interest" description="Disordered" evidence="1">
    <location>
        <begin position="68"/>
        <end position="110"/>
    </location>
</feature>
<proteinExistence type="predicted"/>
<evidence type="ECO:0000313" key="2">
    <source>
        <dbReference type="EMBL" id="RRT50180.1"/>
    </source>
</evidence>
<dbReference type="AlphaFoldDB" id="A0A426YES4"/>